<dbReference type="EMBL" id="JALLAZ020000762">
    <property type="protein sequence ID" value="KAL3787749.1"/>
    <property type="molecule type" value="Genomic_DNA"/>
</dbReference>
<dbReference type="CDD" id="cd10527">
    <property type="entry name" value="SET_LSMT"/>
    <property type="match status" value="1"/>
</dbReference>
<gene>
    <name evidence="2" type="ORF">ACHAW5_002217</name>
</gene>
<dbReference type="PANTHER" id="PTHR13271">
    <property type="entry name" value="UNCHARACTERIZED PUTATIVE METHYLTRANSFERASE"/>
    <property type="match status" value="1"/>
</dbReference>
<proteinExistence type="predicted"/>
<dbReference type="PANTHER" id="PTHR13271:SF137">
    <property type="entry name" value="SET DOMAIN-CONTAINING PROTEIN"/>
    <property type="match status" value="1"/>
</dbReference>
<evidence type="ECO:0000259" key="1">
    <source>
        <dbReference type="PROSITE" id="PS50280"/>
    </source>
</evidence>
<dbReference type="InterPro" id="IPR046341">
    <property type="entry name" value="SET_dom_sf"/>
</dbReference>
<accession>A0ABD3PID2</accession>
<keyword evidence="3" id="KW-1185">Reference proteome</keyword>
<feature type="domain" description="SET" evidence="1">
    <location>
        <begin position="81"/>
        <end position="300"/>
    </location>
</feature>
<evidence type="ECO:0000313" key="2">
    <source>
        <dbReference type="EMBL" id="KAL3787749.1"/>
    </source>
</evidence>
<dbReference type="InterPro" id="IPR050600">
    <property type="entry name" value="SETD3_SETD6_MTase"/>
</dbReference>
<dbReference type="Gene3D" id="3.90.1410.10">
    <property type="entry name" value="set domain protein methyltransferase, domain 1"/>
    <property type="match status" value="1"/>
</dbReference>
<dbReference type="Pfam" id="PF00856">
    <property type="entry name" value="SET"/>
    <property type="match status" value="1"/>
</dbReference>
<sequence length="417" mass="46487">MKLSSNTLIFTAATSTGCALAFSPPKSTFRHGRNVPPGALGMVSTYGSSTGGRVDVSDEYAPRDVYSMEEWATQYGVQKADGVQLYSEDGSDYQLIAQSYIPGGSTVIYVPSNVVLSSSNVVNEFGGSLQQAENILVQMDQGTQARLPLFRLMVKILSEYDAGQDSPFYPWLNSLPKQFYNGVSMTDACFACLPPYAGWLASNERINYMHFANALRKGYVPLSQETLYDEAVVKWAYNVALTRFHEVWQPSRQKLIAPMADMLNHSAEPNCEITFDMGGNCAVTANYDIQPGSPLTISLGDPTNPTPLFAQYGFLPNDCATIFCKAMHLESIIKDLGYDFKDLLFQTQSGEIAPKVWDIFLYEILQKNDQGSADNFYVACKTNDENTKQEYHSHYFQYTLDALKQHVCTRYWLTLSS</sequence>
<evidence type="ECO:0000313" key="3">
    <source>
        <dbReference type="Proteomes" id="UP001530315"/>
    </source>
</evidence>
<dbReference type="AlphaFoldDB" id="A0ABD3PID2"/>
<dbReference type="PROSITE" id="PS51257">
    <property type="entry name" value="PROKAR_LIPOPROTEIN"/>
    <property type="match status" value="1"/>
</dbReference>
<protein>
    <recommendedName>
        <fullName evidence="1">SET domain-containing protein</fullName>
    </recommendedName>
</protein>
<comment type="caution">
    <text evidence="2">The sequence shown here is derived from an EMBL/GenBank/DDBJ whole genome shotgun (WGS) entry which is preliminary data.</text>
</comment>
<reference evidence="2 3" key="1">
    <citation type="submission" date="2024-10" db="EMBL/GenBank/DDBJ databases">
        <title>Updated reference genomes for cyclostephanoid diatoms.</title>
        <authorList>
            <person name="Roberts W.R."/>
            <person name="Alverson A.J."/>
        </authorList>
    </citation>
    <scope>NUCLEOTIDE SEQUENCE [LARGE SCALE GENOMIC DNA]</scope>
    <source>
        <strain evidence="2 3">AJA276-08</strain>
    </source>
</reference>
<dbReference type="PROSITE" id="PS50280">
    <property type="entry name" value="SET"/>
    <property type="match status" value="1"/>
</dbReference>
<dbReference type="Proteomes" id="UP001530315">
    <property type="component" value="Unassembled WGS sequence"/>
</dbReference>
<name>A0ABD3PID2_9STRA</name>
<dbReference type="SUPFAM" id="SSF82199">
    <property type="entry name" value="SET domain"/>
    <property type="match status" value="1"/>
</dbReference>
<organism evidence="2 3">
    <name type="scientific">Stephanodiscus triporus</name>
    <dbReference type="NCBI Taxonomy" id="2934178"/>
    <lineage>
        <taxon>Eukaryota</taxon>
        <taxon>Sar</taxon>
        <taxon>Stramenopiles</taxon>
        <taxon>Ochrophyta</taxon>
        <taxon>Bacillariophyta</taxon>
        <taxon>Coscinodiscophyceae</taxon>
        <taxon>Thalassiosirophycidae</taxon>
        <taxon>Stephanodiscales</taxon>
        <taxon>Stephanodiscaceae</taxon>
        <taxon>Stephanodiscus</taxon>
    </lineage>
</organism>
<dbReference type="InterPro" id="IPR001214">
    <property type="entry name" value="SET_dom"/>
</dbReference>